<protein>
    <submittedName>
        <fullName evidence="1">Uncharacterized protein</fullName>
    </submittedName>
</protein>
<reference evidence="1 2" key="1">
    <citation type="submission" date="2017-05" db="EMBL/GenBank/DDBJ databases">
        <title>Genome sequence of Pediococcus pentosaceus strain SRCM100892.</title>
        <authorList>
            <person name="Cho S.H."/>
        </authorList>
    </citation>
    <scope>NUCLEOTIDE SEQUENCE [LARGE SCALE GENOMIC DNA]</scope>
    <source>
        <strain evidence="1 2">SRCM100892</strain>
        <plasmid evidence="2">Plasmid ppc892-4</plasmid>
    </source>
</reference>
<dbReference type="Gene3D" id="3.40.50.300">
    <property type="entry name" value="P-loop containing nucleotide triphosphate hydrolases"/>
    <property type="match status" value="1"/>
</dbReference>
<dbReference type="Proteomes" id="UP000196118">
    <property type="component" value="Plasmid pPC892-4"/>
</dbReference>
<evidence type="ECO:0000313" key="1">
    <source>
        <dbReference type="EMBL" id="ARW20822.1"/>
    </source>
</evidence>
<dbReference type="GO" id="GO:0016020">
    <property type="term" value="C:membrane"/>
    <property type="evidence" value="ECO:0007669"/>
    <property type="project" value="InterPro"/>
</dbReference>
<sequence>MSKDLETVKEISDEVGNTTVNMINRSTTPGMSTARDNLSNSREGVKLITPEELLRLKTGEMVVVRSTARTDVKNRIIRANPIFDTGRTRLPSAWQFLYSTFDSKATADDICIETPHKRLKLSDISYNYVKDDFSNKNEIDQMVELSSRGNQSEDYEETMPISEEEYKDMVAAMKRKHELESQDQTRSMVDSMLDIQIS</sequence>
<dbReference type="EMBL" id="CP021475">
    <property type="protein sequence ID" value="ARW20822.1"/>
    <property type="molecule type" value="Genomic_DNA"/>
</dbReference>
<organism evidence="1 2">
    <name type="scientific">Pediococcus pentosaceus</name>
    <dbReference type="NCBI Taxonomy" id="1255"/>
    <lineage>
        <taxon>Bacteria</taxon>
        <taxon>Bacillati</taxon>
        <taxon>Bacillota</taxon>
        <taxon>Bacilli</taxon>
        <taxon>Lactobacillales</taxon>
        <taxon>Lactobacillaceae</taxon>
        <taxon>Pediococcus</taxon>
    </lineage>
</organism>
<dbReference type="Pfam" id="PF02534">
    <property type="entry name" value="T4SS-DNA_transf"/>
    <property type="match status" value="1"/>
</dbReference>
<evidence type="ECO:0000313" key="2">
    <source>
        <dbReference type="Proteomes" id="UP000196118"/>
    </source>
</evidence>
<dbReference type="AlphaFoldDB" id="A0A1Y0VRN8"/>
<dbReference type="InterPro" id="IPR027417">
    <property type="entry name" value="P-loop_NTPase"/>
</dbReference>
<geneLocation type="plasmid" evidence="2">
    <name>ppc892-4</name>
</geneLocation>
<keyword evidence="1" id="KW-0614">Plasmid</keyword>
<dbReference type="InterPro" id="IPR003688">
    <property type="entry name" value="TraG/VirD4"/>
</dbReference>
<proteinExistence type="predicted"/>
<accession>A0A1Y0VRN8</accession>
<name>A0A1Y0VRN8_PEDPE</name>
<gene>
    <name evidence="1" type="ORF">S100892_02287</name>
</gene>